<name>A0ABY1ZPR3_9GAMM</name>
<dbReference type="NCBIfam" id="NF009897">
    <property type="entry name" value="PRK13357.1"/>
    <property type="match status" value="1"/>
</dbReference>
<keyword evidence="11 16" id="KW-0663">Pyridoxal phosphate</keyword>
<evidence type="ECO:0000256" key="8">
    <source>
        <dbReference type="ARBA" id="ARBA00018179"/>
    </source>
</evidence>
<evidence type="ECO:0000256" key="2">
    <source>
        <dbReference type="ARBA" id="ARBA00003109"/>
    </source>
</evidence>
<dbReference type="InterPro" id="IPR043131">
    <property type="entry name" value="BCAT-like_N"/>
</dbReference>
<evidence type="ECO:0000256" key="5">
    <source>
        <dbReference type="ARBA" id="ARBA00005072"/>
    </source>
</evidence>
<accession>A0ABY1ZPR3</accession>
<evidence type="ECO:0000313" key="20">
    <source>
        <dbReference type="Proteomes" id="UP000313645"/>
    </source>
</evidence>
<keyword evidence="10 17" id="KW-0808">Transferase</keyword>
<dbReference type="NCBIfam" id="TIGR01123">
    <property type="entry name" value="ilvE_II"/>
    <property type="match status" value="1"/>
</dbReference>
<evidence type="ECO:0000256" key="9">
    <source>
        <dbReference type="ARBA" id="ARBA00022576"/>
    </source>
</evidence>
<evidence type="ECO:0000256" key="15">
    <source>
        <dbReference type="RuleBase" id="RU004106"/>
    </source>
</evidence>
<comment type="catalytic activity">
    <reaction evidence="12 17">
        <text>L-valine + 2-oxoglutarate = 3-methyl-2-oxobutanoate + L-glutamate</text>
        <dbReference type="Rhea" id="RHEA:24813"/>
        <dbReference type="ChEBI" id="CHEBI:11851"/>
        <dbReference type="ChEBI" id="CHEBI:16810"/>
        <dbReference type="ChEBI" id="CHEBI:29985"/>
        <dbReference type="ChEBI" id="CHEBI:57762"/>
        <dbReference type="EC" id="2.6.1.42"/>
    </reaction>
</comment>
<evidence type="ECO:0000256" key="18">
    <source>
        <dbReference type="RuleBase" id="RU004519"/>
    </source>
</evidence>
<comment type="function">
    <text evidence="2">Acts on leucine, isoleucine and valine.</text>
</comment>
<dbReference type="InterPro" id="IPR001544">
    <property type="entry name" value="Aminotrans_IV"/>
</dbReference>
<comment type="similarity">
    <text evidence="6 15">Belongs to the class-IV pyridoxal-phosphate-dependent aminotransferase family.</text>
</comment>
<comment type="catalytic activity">
    <reaction evidence="14 17">
        <text>L-leucine + 2-oxoglutarate = 4-methyl-2-oxopentanoate + L-glutamate</text>
        <dbReference type="Rhea" id="RHEA:18321"/>
        <dbReference type="ChEBI" id="CHEBI:16810"/>
        <dbReference type="ChEBI" id="CHEBI:17865"/>
        <dbReference type="ChEBI" id="CHEBI:29985"/>
        <dbReference type="ChEBI" id="CHEBI:57427"/>
        <dbReference type="EC" id="2.6.1.42"/>
    </reaction>
</comment>
<sequence length="339" mass="36581">MEEVAPEAAKAKTAAPFGTAFTSRMTLARYSDGQWQGVENVPVGPLPLHPASHVLHYGSTCFEGLKAYRMPDGEVKIFRLDQHVARFQRSAALLCLPQPPADMMEAMIREVVALARDDIPEAPGALYLRPTLIGTEENIGAAGAPSAEAMVYVLASPVGDYFAGGRGLNILIEDREMRSTPGFGQAKTGGNYASALRHVVRARKEHGADQVLFCPNGDVQETGASNFFLIDDNRLLTKPLDPSFLHGVTRDSVITLARDLGYEVIERDFTVDEIKDWIRTGEAALSGTAAVLSGVGAFIHDGTRYQVGDGGVGPNTRKLSEALRALQSGRTPDRFGWLS</sequence>
<gene>
    <name evidence="19" type="ORF">EZI54_04165</name>
</gene>
<protein>
    <recommendedName>
        <fullName evidence="8 17">Branched-chain-amino-acid aminotransferase</fullName>
        <ecNumber evidence="7 17">2.6.1.42</ecNumber>
    </recommendedName>
</protein>
<evidence type="ECO:0000256" key="3">
    <source>
        <dbReference type="ARBA" id="ARBA00004824"/>
    </source>
</evidence>
<comment type="cofactor">
    <cofactor evidence="1 16">
        <name>pyridoxal 5'-phosphate</name>
        <dbReference type="ChEBI" id="CHEBI:597326"/>
    </cofactor>
</comment>
<dbReference type="PIRSF" id="PIRSF006468">
    <property type="entry name" value="BCAT1"/>
    <property type="match status" value="1"/>
</dbReference>
<evidence type="ECO:0000256" key="17">
    <source>
        <dbReference type="RuleBase" id="RU004517"/>
    </source>
</evidence>
<dbReference type="InterPro" id="IPR036038">
    <property type="entry name" value="Aminotransferase-like"/>
</dbReference>
<evidence type="ECO:0000256" key="16">
    <source>
        <dbReference type="RuleBase" id="RU004516"/>
    </source>
</evidence>
<dbReference type="GO" id="GO:0004084">
    <property type="term" value="F:branched-chain-amino-acid transaminase activity"/>
    <property type="evidence" value="ECO:0007669"/>
    <property type="project" value="UniProtKB-EC"/>
</dbReference>
<dbReference type="PANTHER" id="PTHR42825">
    <property type="entry name" value="AMINO ACID AMINOTRANSFERASE"/>
    <property type="match status" value="1"/>
</dbReference>
<dbReference type="Gene3D" id="3.20.10.10">
    <property type="entry name" value="D-amino Acid Aminotransferase, subunit A, domain 2"/>
    <property type="match status" value="1"/>
</dbReference>
<dbReference type="Pfam" id="PF01063">
    <property type="entry name" value="Aminotran_4"/>
    <property type="match status" value="1"/>
</dbReference>
<dbReference type="PROSITE" id="PS00770">
    <property type="entry name" value="AA_TRANSFER_CLASS_4"/>
    <property type="match status" value="1"/>
</dbReference>
<evidence type="ECO:0000256" key="13">
    <source>
        <dbReference type="ARBA" id="ARBA00048798"/>
    </source>
</evidence>
<keyword evidence="20" id="KW-1185">Reference proteome</keyword>
<comment type="pathway">
    <text evidence="3 18">Amino-acid biosynthesis; L-isoleucine biosynthesis; L-isoleucine from 2-oxobutanoate: step 4/4.</text>
</comment>
<evidence type="ECO:0000256" key="4">
    <source>
        <dbReference type="ARBA" id="ARBA00004931"/>
    </source>
</evidence>
<dbReference type="SUPFAM" id="SSF56752">
    <property type="entry name" value="D-aminoacid aminotransferase-like PLP-dependent enzymes"/>
    <property type="match status" value="1"/>
</dbReference>
<comment type="caution">
    <text evidence="19">The sequence shown here is derived from an EMBL/GenBank/DDBJ whole genome shotgun (WGS) entry which is preliminary data.</text>
</comment>
<keyword evidence="17" id="KW-0028">Amino-acid biosynthesis</keyword>
<dbReference type="InterPro" id="IPR043132">
    <property type="entry name" value="BCAT-like_C"/>
</dbReference>
<dbReference type="InterPro" id="IPR033939">
    <property type="entry name" value="BCAT_family"/>
</dbReference>
<evidence type="ECO:0000256" key="6">
    <source>
        <dbReference type="ARBA" id="ARBA00009320"/>
    </source>
</evidence>
<evidence type="ECO:0000256" key="14">
    <source>
        <dbReference type="ARBA" id="ARBA00049229"/>
    </source>
</evidence>
<dbReference type="InterPro" id="IPR005786">
    <property type="entry name" value="B_amino_transII"/>
</dbReference>
<dbReference type="PANTHER" id="PTHR42825:SF2">
    <property type="entry name" value="BRANCHED-CHAIN-AMINO-ACID AMINOTRANSFERASE 3, CHLOROPLASTIC-RELATED"/>
    <property type="match status" value="1"/>
</dbReference>
<comment type="pathway">
    <text evidence="5 18">Amino-acid biosynthesis; L-leucine biosynthesis; L-leucine from 3-methyl-2-oxobutanoate: step 4/4.</text>
</comment>
<dbReference type="EMBL" id="SJDL01000004">
    <property type="protein sequence ID" value="TBW58588.1"/>
    <property type="molecule type" value="Genomic_DNA"/>
</dbReference>
<evidence type="ECO:0000313" key="19">
    <source>
        <dbReference type="EMBL" id="TBW58588.1"/>
    </source>
</evidence>
<dbReference type="CDD" id="cd01557">
    <property type="entry name" value="BCAT_beta_family"/>
    <property type="match status" value="1"/>
</dbReference>
<dbReference type="EC" id="2.6.1.42" evidence="7 17"/>
<evidence type="ECO:0000256" key="12">
    <source>
        <dbReference type="ARBA" id="ARBA00048212"/>
    </source>
</evidence>
<evidence type="ECO:0000256" key="11">
    <source>
        <dbReference type="ARBA" id="ARBA00022898"/>
    </source>
</evidence>
<organism evidence="19 20">
    <name type="scientific">Marinobacter halodurans</name>
    <dbReference type="NCBI Taxonomy" id="2528979"/>
    <lineage>
        <taxon>Bacteria</taxon>
        <taxon>Pseudomonadati</taxon>
        <taxon>Pseudomonadota</taxon>
        <taxon>Gammaproteobacteria</taxon>
        <taxon>Pseudomonadales</taxon>
        <taxon>Marinobacteraceae</taxon>
        <taxon>Marinobacter</taxon>
    </lineage>
</organism>
<keyword evidence="9 17" id="KW-0032">Aminotransferase</keyword>
<dbReference type="Proteomes" id="UP000313645">
    <property type="component" value="Unassembled WGS sequence"/>
</dbReference>
<proteinExistence type="inferred from homology"/>
<dbReference type="Gene3D" id="3.30.470.10">
    <property type="match status" value="1"/>
</dbReference>
<dbReference type="RefSeq" id="WP_131479348.1">
    <property type="nucleotide sequence ID" value="NZ_SJDL01000004.1"/>
</dbReference>
<evidence type="ECO:0000256" key="10">
    <source>
        <dbReference type="ARBA" id="ARBA00022679"/>
    </source>
</evidence>
<comment type="catalytic activity">
    <reaction evidence="13 17">
        <text>L-isoleucine + 2-oxoglutarate = (S)-3-methyl-2-oxopentanoate + L-glutamate</text>
        <dbReference type="Rhea" id="RHEA:24801"/>
        <dbReference type="ChEBI" id="CHEBI:16810"/>
        <dbReference type="ChEBI" id="CHEBI:29985"/>
        <dbReference type="ChEBI" id="CHEBI:35146"/>
        <dbReference type="ChEBI" id="CHEBI:58045"/>
        <dbReference type="EC" id="2.6.1.42"/>
    </reaction>
</comment>
<evidence type="ECO:0000256" key="7">
    <source>
        <dbReference type="ARBA" id="ARBA00013053"/>
    </source>
</evidence>
<keyword evidence="17" id="KW-0100">Branched-chain amino acid biosynthesis</keyword>
<dbReference type="InterPro" id="IPR018300">
    <property type="entry name" value="Aminotrans_IV_CS"/>
</dbReference>
<evidence type="ECO:0000256" key="1">
    <source>
        <dbReference type="ARBA" id="ARBA00001933"/>
    </source>
</evidence>
<comment type="pathway">
    <text evidence="4 18">Amino-acid biosynthesis; L-valine biosynthesis; L-valine from pyruvate: step 4/4.</text>
</comment>
<reference evidence="19 20" key="1">
    <citation type="submission" date="2019-02" db="EMBL/GenBank/DDBJ databases">
        <title>Marinobacter halodurans sp. nov., a marine bacterium isolated from sea tidal flat.</title>
        <authorList>
            <person name="Yoo Y."/>
            <person name="Lee D.W."/>
            <person name="Kim B.S."/>
            <person name="Kim J.-J."/>
        </authorList>
    </citation>
    <scope>NUCLEOTIDE SEQUENCE [LARGE SCALE GENOMIC DNA]</scope>
    <source>
        <strain evidence="19 20">YJ-S3-2</strain>
    </source>
</reference>